<feature type="transmembrane region" description="Helical" evidence="6">
    <location>
        <begin position="74"/>
        <end position="94"/>
    </location>
</feature>
<dbReference type="Pfam" id="PF06305">
    <property type="entry name" value="LapA_dom"/>
    <property type="match status" value="1"/>
</dbReference>
<reference evidence="9" key="1">
    <citation type="submission" date="2021-11" db="EMBL/GenBank/DDBJ databases">
        <title>Cultivation dependent microbiological survey of springs from the worlds oldest radium mine currently devoted to the extraction of radon-saturated water.</title>
        <authorList>
            <person name="Kapinusova G."/>
            <person name="Smrhova T."/>
            <person name="Strejcek M."/>
            <person name="Suman J."/>
            <person name="Jani K."/>
            <person name="Pajer P."/>
            <person name="Uhlik O."/>
        </authorList>
    </citation>
    <scope>NUCLEOTIDE SEQUENCE [LARGE SCALE GENOMIC DNA]</scope>
    <source>
        <strain evidence="9">J379</strain>
    </source>
</reference>
<evidence type="ECO:0000259" key="7">
    <source>
        <dbReference type="Pfam" id="PF06305"/>
    </source>
</evidence>
<evidence type="ECO:0000256" key="6">
    <source>
        <dbReference type="SAM" id="Phobius"/>
    </source>
</evidence>
<feature type="region of interest" description="Disordered" evidence="5">
    <location>
        <begin position="1"/>
        <end position="29"/>
    </location>
</feature>
<evidence type="ECO:0000256" key="5">
    <source>
        <dbReference type="SAM" id="MobiDB-lite"/>
    </source>
</evidence>
<dbReference type="EMBL" id="CP088295">
    <property type="protein sequence ID" value="UUY03967.1"/>
    <property type="molecule type" value="Genomic_DNA"/>
</dbReference>
<dbReference type="Proteomes" id="UP001058860">
    <property type="component" value="Chromosome"/>
</dbReference>
<evidence type="ECO:0000256" key="4">
    <source>
        <dbReference type="ARBA" id="ARBA00023136"/>
    </source>
</evidence>
<feature type="transmembrane region" description="Helical" evidence="6">
    <location>
        <begin position="36"/>
        <end position="54"/>
    </location>
</feature>
<feature type="compositionally biased region" description="Basic and acidic residues" evidence="5">
    <location>
        <begin position="1"/>
        <end position="14"/>
    </location>
</feature>
<keyword evidence="9" id="KW-1185">Reference proteome</keyword>
<name>A0ABY5PHV4_9ACTN</name>
<feature type="domain" description="Lipopolysaccharide assembly protein A" evidence="7">
    <location>
        <begin position="55"/>
        <end position="97"/>
    </location>
</feature>
<evidence type="ECO:0000256" key="3">
    <source>
        <dbReference type="ARBA" id="ARBA00022989"/>
    </source>
</evidence>
<keyword evidence="3 6" id="KW-1133">Transmembrane helix</keyword>
<sequence length="99" mass="10381">MSTTPDLHEPDTRPVDPAPAPADHGPGVVKRTTKTASRVALVVVGVLVGLFAAVNTRDVEVSWVFGDPLQTPLILVIALTLLAGLVLGWLAATLRHRGS</sequence>
<evidence type="ECO:0000256" key="2">
    <source>
        <dbReference type="ARBA" id="ARBA00022692"/>
    </source>
</evidence>
<gene>
    <name evidence="8" type="ORF">LRS13_00095</name>
</gene>
<keyword evidence="1" id="KW-1003">Cell membrane</keyword>
<evidence type="ECO:0000313" key="8">
    <source>
        <dbReference type="EMBL" id="UUY03967.1"/>
    </source>
</evidence>
<proteinExistence type="predicted"/>
<dbReference type="RefSeq" id="WP_353864464.1">
    <property type="nucleotide sequence ID" value="NZ_CP088295.1"/>
</dbReference>
<evidence type="ECO:0000256" key="1">
    <source>
        <dbReference type="ARBA" id="ARBA00022475"/>
    </source>
</evidence>
<dbReference type="InterPro" id="IPR010445">
    <property type="entry name" value="LapA_dom"/>
</dbReference>
<accession>A0ABY5PHV4</accession>
<protein>
    <submittedName>
        <fullName evidence="8">LapA family protein</fullName>
    </submittedName>
</protein>
<keyword evidence="2 6" id="KW-0812">Transmembrane</keyword>
<keyword evidence="4 6" id="KW-0472">Membrane</keyword>
<evidence type="ECO:0000313" key="9">
    <source>
        <dbReference type="Proteomes" id="UP001058860"/>
    </source>
</evidence>
<organism evidence="8 9">
    <name type="scientific">Svornostia abyssi</name>
    <dbReference type="NCBI Taxonomy" id="2898438"/>
    <lineage>
        <taxon>Bacteria</taxon>
        <taxon>Bacillati</taxon>
        <taxon>Actinomycetota</taxon>
        <taxon>Thermoleophilia</taxon>
        <taxon>Solirubrobacterales</taxon>
        <taxon>Baekduiaceae</taxon>
        <taxon>Svornostia</taxon>
    </lineage>
</organism>